<organism evidence="5 6">
    <name type="scientific">Vitis vinifera</name>
    <name type="common">Grape</name>
    <dbReference type="NCBI Taxonomy" id="29760"/>
    <lineage>
        <taxon>Eukaryota</taxon>
        <taxon>Viridiplantae</taxon>
        <taxon>Streptophyta</taxon>
        <taxon>Embryophyta</taxon>
        <taxon>Tracheophyta</taxon>
        <taxon>Spermatophyta</taxon>
        <taxon>Magnoliopsida</taxon>
        <taxon>eudicotyledons</taxon>
        <taxon>Gunneridae</taxon>
        <taxon>Pentapetalae</taxon>
        <taxon>rosids</taxon>
        <taxon>Vitales</taxon>
        <taxon>Vitaceae</taxon>
        <taxon>Viteae</taxon>
        <taxon>Vitis</taxon>
    </lineage>
</organism>
<gene>
    <name evidence="5" type="primary">DBR4_0</name>
    <name evidence="5" type="ORF">CK203_085872</name>
</gene>
<accession>A0A438DI62</accession>
<dbReference type="Proteomes" id="UP000288805">
    <property type="component" value="Unassembled WGS sequence"/>
</dbReference>
<feature type="domain" description="DRBM" evidence="4">
    <location>
        <begin position="71"/>
        <end position="139"/>
    </location>
</feature>
<reference evidence="5 6" key="1">
    <citation type="journal article" date="2018" name="PLoS Genet.">
        <title>Population sequencing reveals clonal diversity and ancestral inbreeding in the grapevine cultivar Chardonnay.</title>
        <authorList>
            <person name="Roach M.J."/>
            <person name="Johnson D.L."/>
            <person name="Bohlmann J."/>
            <person name="van Vuuren H.J."/>
            <person name="Jones S.J."/>
            <person name="Pretorius I.S."/>
            <person name="Schmidt S.A."/>
            <person name="Borneman A.R."/>
        </authorList>
    </citation>
    <scope>NUCLEOTIDE SEQUENCE [LARGE SCALE GENOMIC DNA]</scope>
    <source>
        <strain evidence="6">cv. Chardonnay</strain>
        <tissue evidence="5">Leaf</tissue>
    </source>
</reference>
<comment type="caution">
    <text evidence="5">The sequence shown here is derived from an EMBL/GenBank/DDBJ whole genome shotgun (WGS) entry which is preliminary data.</text>
</comment>
<dbReference type="PROSITE" id="PS50137">
    <property type="entry name" value="DS_RBD"/>
    <property type="match status" value="2"/>
</dbReference>
<dbReference type="SMART" id="SM00358">
    <property type="entry name" value="DSRM"/>
    <property type="match status" value="2"/>
</dbReference>
<feature type="domain" description="DRBM" evidence="4">
    <location>
        <begin position="1"/>
        <end position="52"/>
    </location>
</feature>
<evidence type="ECO:0000256" key="3">
    <source>
        <dbReference type="PROSITE-ProRule" id="PRU00266"/>
    </source>
</evidence>
<dbReference type="InterPro" id="IPR014720">
    <property type="entry name" value="dsRBD_dom"/>
</dbReference>
<dbReference type="PANTHER" id="PTHR46031">
    <property type="match status" value="1"/>
</dbReference>
<evidence type="ECO:0000256" key="2">
    <source>
        <dbReference type="ARBA" id="ARBA00022884"/>
    </source>
</evidence>
<dbReference type="Pfam" id="PF00035">
    <property type="entry name" value="dsrm"/>
    <property type="match status" value="2"/>
</dbReference>
<dbReference type="EMBL" id="QGNW01001614">
    <property type="protein sequence ID" value="RVW35141.1"/>
    <property type="molecule type" value="Genomic_DNA"/>
</dbReference>
<proteinExistence type="predicted"/>
<dbReference type="PANTHER" id="PTHR46031:SF16">
    <property type="entry name" value="DOUBLE-STRANDED RNA-BINDING PROTEIN 4"/>
    <property type="match status" value="1"/>
</dbReference>
<dbReference type="AlphaFoldDB" id="A0A438DI62"/>
<evidence type="ECO:0000313" key="6">
    <source>
        <dbReference type="Proteomes" id="UP000288805"/>
    </source>
</evidence>
<evidence type="ECO:0000259" key="4">
    <source>
        <dbReference type="PROSITE" id="PS50137"/>
    </source>
</evidence>
<dbReference type="SUPFAM" id="SSF54768">
    <property type="entry name" value="dsRNA-binding domain-like"/>
    <property type="match status" value="2"/>
</dbReference>
<dbReference type="GO" id="GO:0003723">
    <property type="term" value="F:RNA binding"/>
    <property type="evidence" value="ECO:0007669"/>
    <property type="project" value="UniProtKB-UniRule"/>
</dbReference>
<keyword evidence="2 3" id="KW-0694">RNA-binding</keyword>
<protein>
    <submittedName>
        <fullName evidence="5">Double-stranded RNA-binding protein 4</fullName>
    </submittedName>
</protein>
<keyword evidence="1" id="KW-0677">Repeat</keyword>
<dbReference type="Gene3D" id="3.30.160.20">
    <property type="match status" value="2"/>
</dbReference>
<name>A0A438DI62_VITVI</name>
<evidence type="ECO:0000313" key="5">
    <source>
        <dbReference type="EMBL" id="RVW35141.1"/>
    </source>
</evidence>
<evidence type="ECO:0000256" key="1">
    <source>
        <dbReference type="ARBA" id="ARBA00022737"/>
    </source>
</evidence>
<sequence length="174" mass="19609">MYSFESIGPSHNCRFKSKVTIEEQTYESPDFFPTLKDAEHAAAKLALMSLSPAGFQEASLLKYLFPDDYGVYKNLLQEMARKEGYQLPVYSTEKSGVSHMPTFLSTVEIEGETFVGQKAKTKKLAEMNAAKAAYTHLKERKEKDACRSNVVQYPHDPSQVMIMFFIGAEVSDDL</sequence>